<dbReference type="EMBL" id="CP020472">
    <property type="protein sequence ID" value="ARD20481.1"/>
    <property type="molecule type" value="Genomic_DNA"/>
</dbReference>
<dbReference type="PANTHER" id="PTHR30543:SF21">
    <property type="entry name" value="NAD(P)H-DEPENDENT FMN REDUCTASE LOT6"/>
    <property type="match status" value="1"/>
</dbReference>
<evidence type="ECO:0000313" key="5">
    <source>
        <dbReference type="Proteomes" id="UP000191820"/>
    </source>
</evidence>
<evidence type="ECO:0000259" key="3">
    <source>
        <dbReference type="Pfam" id="PF03358"/>
    </source>
</evidence>
<dbReference type="RefSeq" id="WP_055025940.1">
    <property type="nucleotide sequence ID" value="NZ_CP020472.1"/>
</dbReference>
<dbReference type="Gene3D" id="3.40.50.360">
    <property type="match status" value="1"/>
</dbReference>
<sequence>MKILAFAASSSRHSINKQLAQYAANHAATLVDNAEVELLDINDYEIPLFSEDREKELGQPDLAKAFFNKIGHADAIVISFAEHNGSYTAAYKNLFDWTSRIDQKVFQGKPTLLLATSPGPGGASTVLAAATGSAPYFAAEVKGSMSVPSFYQNFDTEKGQLTNAELVAELNQAVVQLVS</sequence>
<gene>
    <name evidence="4" type="ORF">SJ2017_0132</name>
</gene>
<name>A0ABN4Y7K2_9GAMM</name>
<dbReference type="InterPro" id="IPR050712">
    <property type="entry name" value="NAD(P)H-dep_reductase"/>
</dbReference>
<feature type="domain" description="NADPH-dependent FMN reductase-like" evidence="3">
    <location>
        <begin position="1"/>
        <end position="131"/>
    </location>
</feature>
<dbReference type="InterPro" id="IPR029039">
    <property type="entry name" value="Flavoprotein-like_sf"/>
</dbReference>
<protein>
    <submittedName>
        <fullName evidence="4">NADPH-dependent FMN reductase</fullName>
    </submittedName>
</protein>
<dbReference type="InterPro" id="IPR005025">
    <property type="entry name" value="FMN_Rdtase-like_dom"/>
</dbReference>
<reference evidence="4 5" key="1">
    <citation type="submission" date="2017-03" db="EMBL/GenBank/DDBJ databases">
        <title>Genome sequencing of Shewanella japonica KCTC 22435.</title>
        <authorList>
            <person name="Kim K.M."/>
        </authorList>
    </citation>
    <scope>NUCLEOTIDE SEQUENCE [LARGE SCALE GENOMIC DNA]</scope>
    <source>
        <strain evidence="4 5">KCTC 22435</strain>
    </source>
</reference>
<proteinExistence type="predicted"/>
<organism evidence="4 5">
    <name type="scientific">Shewanella japonica</name>
    <dbReference type="NCBI Taxonomy" id="93973"/>
    <lineage>
        <taxon>Bacteria</taxon>
        <taxon>Pseudomonadati</taxon>
        <taxon>Pseudomonadota</taxon>
        <taxon>Gammaproteobacteria</taxon>
        <taxon>Alteromonadales</taxon>
        <taxon>Shewanellaceae</taxon>
        <taxon>Shewanella</taxon>
    </lineage>
</organism>
<keyword evidence="2" id="KW-0285">Flavoprotein</keyword>
<evidence type="ECO:0000256" key="1">
    <source>
        <dbReference type="ARBA" id="ARBA00001917"/>
    </source>
</evidence>
<keyword evidence="2" id="KW-0288">FMN</keyword>
<dbReference type="PANTHER" id="PTHR30543">
    <property type="entry name" value="CHROMATE REDUCTASE"/>
    <property type="match status" value="1"/>
</dbReference>
<dbReference type="Pfam" id="PF03358">
    <property type="entry name" value="FMN_red"/>
    <property type="match status" value="1"/>
</dbReference>
<dbReference type="Proteomes" id="UP000191820">
    <property type="component" value="Chromosome"/>
</dbReference>
<evidence type="ECO:0000256" key="2">
    <source>
        <dbReference type="ARBA" id="ARBA00022643"/>
    </source>
</evidence>
<comment type="cofactor">
    <cofactor evidence="1">
        <name>FMN</name>
        <dbReference type="ChEBI" id="CHEBI:58210"/>
    </cofactor>
</comment>
<accession>A0ABN4Y7K2</accession>
<evidence type="ECO:0000313" key="4">
    <source>
        <dbReference type="EMBL" id="ARD20481.1"/>
    </source>
</evidence>
<dbReference type="SUPFAM" id="SSF52218">
    <property type="entry name" value="Flavoproteins"/>
    <property type="match status" value="1"/>
</dbReference>
<keyword evidence="5" id="KW-1185">Reference proteome</keyword>